<reference evidence="2 3" key="1">
    <citation type="journal article" date="2019" name="Nat. Med.">
        <title>A library of human gut bacterial isolates paired with longitudinal multiomics data enables mechanistic microbiome research.</title>
        <authorList>
            <person name="Poyet M."/>
            <person name="Groussin M."/>
            <person name="Gibbons S.M."/>
            <person name="Avila-Pacheco J."/>
            <person name="Jiang X."/>
            <person name="Kearney S.M."/>
            <person name="Perrotta A.R."/>
            <person name="Berdy B."/>
            <person name="Zhao S."/>
            <person name="Lieberman T.D."/>
            <person name="Swanson P.K."/>
            <person name="Smith M."/>
            <person name="Roesemann S."/>
            <person name="Alexander J.E."/>
            <person name="Rich S.A."/>
            <person name="Livny J."/>
            <person name="Vlamakis H."/>
            <person name="Clish C."/>
            <person name="Bullock K."/>
            <person name="Deik A."/>
            <person name="Scott J."/>
            <person name="Pierce K.A."/>
            <person name="Xavier R.J."/>
            <person name="Alm E.J."/>
        </authorList>
    </citation>
    <scope>NUCLEOTIDE SEQUENCE [LARGE SCALE GENOMIC DNA]</scope>
    <source>
        <strain evidence="2 3">BIOML-A266</strain>
    </source>
</reference>
<proteinExistence type="predicted"/>
<evidence type="ECO:0000313" key="2">
    <source>
        <dbReference type="EMBL" id="KAA2381247.1"/>
    </source>
</evidence>
<organism evidence="2 3">
    <name type="scientific">Alistipes onderdonkii</name>
    <dbReference type="NCBI Taxonomy" id="328813"/>
    <lineage>
        <taxon>Bacteria</taxon>
        <taxon>Pseudomonadati</taxon>
        <taxon>Bacteroidota</taxon>
        <taxon>Bacteroidia</taxon>
        <taxon>Bacteroidales</taxon>
        <taxon>Rikenellaceae</taxon>
        <taxon>Alistipes</taxon>
    </lineage>
</organism>
<dbReference type="AlphaFoldDB" id="A0A5B3H622"/>
<dbReference type="Pfam" id="PF03837">
    <property type="entry name" value="RecT"/>
    <property type="match status" value="1"/>
</dbReference>
<dbReference type="InterPro" id="IPR004590">
    <property type="entry name" value="ssDNA_annealing_RecT"/>
</dbReference>
<protein>
    <submittedName>
        <fullName evidence="2">Recombinase</fullName>
    </submittedName>
</protein>
<evidence type="ECO:0000256" key="1">
    <source>
        <dbReference type="SAM" id="MobiDB-lite"/>
    </source>
</evidence>
<dbReference type="Proteomes" id="UP000322940">
    <property type="component" value="Unassembled WGS sequence"/>
</dbReference>
<dbReference type="InterPro" id="IPR018330">
    <property type="entry name" value="RecT_fam"/>
</dbReference>
<dbReference type="NCBIfam" id="TIGR00616">
    <property type="entry name" value="rect"/>
    <property type="match status" value="1"/>
</dbReference>
<dbReference type="GO" id="GO:0003677">
    <property type="term" value="F:DNA binding"/>
    <property type="evidence" value="ECO:0007669"/>
    <property type="project" value="InterPro"/>
</dbReference>
<dbReference type="EMBL" id="VVXH01000001">
    <property type="protein sequence ID" value="KAA2381247.1"/>
    <property type="molecule type" value="Genomic_DNA"/>
</dbReference>
<comment type="caution">
    <text evidence="2">The sequence shown here is derived from an EMBL/GenBank/DDBJ whole genome shotgun (WGS) entry which is preliminary data.</text>
</comment>
<dbReference type="GO" id="GO:0006259">
    <property type="term" value="P:DNA metabolic process"/>
    <property type="evidence" value="ECO:0007669"/>
    <property type="project" value="InterPro"/>
</dbReference>
<evidence type="ECO:0000313" key="3">
    <source>
        <dbReference type="Proteomes" id="UP000322940"/>
    </source>
</evidence>
<sequence length="309" mass="34258">MNQAIAKQDRPVDLLKATINAPSIQEQFKNALGEHKDTFVASLIDLYTGDKSLQTCKPSAIIIEALRAATLRLPLNKALGFAYIVVYNNSVKVTNEQTGREEWIKVPTPTFIPGYKGYIQLAMRTGQYRTINADVVYEGEVRKVNKLTGEIAFDGEKTSDKIIGYFCYFELLNGFSKTLYVTVEDMAAYAKRYSPSVKKETTVAQLIAKANDGIIGKKVGWEGNFNDMALKTVIRRLLSKYGYLSVEMQNAMAHDVEDEAMSNRNDTLDNAAAQTVDLSATEYEEVDTETGEVKETGSEQAAPAPAPEY</sequence>
<name>A0A5B3H622_9BACT</name>
<feature type="region of interest" description="Disordered" evidence="1">
    <location>
        <begin position="272"/>
        <end position="309"/>
    </location>
</feature>
<accession>A0A5B3H622</accession>
<gene>
    <name evidence="2" type="ORF">F2Y10_01835</name>
</gene>